<dbReference type="Gene3D" id="3.60.10.10">
    <property type="entry name" value="Endonuclease/exonuclease/phosphatase"/>
    <property type="match status" value="1"/>
</dbReference>
<dbReference type="PANTHER" id="PTHR46890:SF49">
    <property type="entry name" value="RNA-DIRECTED DNA POLYMERASE"/>
    <property type="match status" value="1"/>
</dbReference>
<dbReference type="SUPFAM" id="SSF56219">
    <property type="entry name" value="DNase I-like"/>
    <property type="match status" value="1"/>
</dbReference>
<dbReference type="EMBL" id="BSYR01000040">
    <property type="protein sequence ID" value="GMJ04824.1"/>
    <property type="molecule type" value="Genomic_DNA"/>
</dbReference>
<dbReference type="InterPro" id="IPR005135">
    <property type="entry name" value="Endo/exonuclease/phosphatase"/>
</dbReference>
<evidence type="ECO:0000313" key="3">
    <source>
        <dbReference type="Proteomes" id="UP001165190"/>
    </source>
</evidence>
<protein>
    <recommendedName>
        <fullName evidence="1">Endonuclease/exonuclease/phosphatase domain-containing protein</fullName>
    </recommendedName>
</protein>
<dbReference type="PANTHER" id="PTHR46890">
    <property type="entry name" value="NON-LTR RETROLELEMENT REVERSE TRANSCRIPTASE-LIKE PROTEIN-RELATED"/>
    <property type="match status" value="1"/>
</dbReference>
<sequence length="558" mass="63964">MGRSEKVRALGNLLVSVRCKVCLLQKTNLGLIKLGLEKRLRGRRFGGFAFSPSVGASGGLISLWDENFFVMESVTISNRYIALVGSLASIKKRCGLLNIYTPNDSSDRKNFFEEISTLIANLNVLVIVGGDFNSVKNVEERCGSKAWSDRGNVLANFIQQNYLVDLPLQGDSYTWFRGGASFSVSRLDRIIMSHEVLLWFPNLVQRTLPRSLSDHKPVVVGEEKIKGGAGSFKLFSHWLEVPEVTALINNICAETRGKGLGFTLKKVKEAIKMWVKNFRDNELSQTKDLEEKVSRLEKQMCVNGYNEAIGAEIKKLKSDLWVVYRREEREWHQKSRVKWFTDGDRNTKYFHLVASLRRSRNLIHSVEWRNVVVSEEKQVLNVFEEVFRLNFNKSNTLPVKSFDCELKHLCVASVRELKASFTEEEIREAIWSADGNKAPGPDGFNLDFYKKCWPCLKDKVLQFFKDFYEGKVKDKFFNHSFISLIPKKESPVSVDDFRHISLVNSTYKILARVLSRRLGHCLHEIIGENQFVFILGKQISDCVLIANEVIDDLRRRKK</sequence>
<dbReference type="AlphaFoldDB" id="A0A9W7MK01"/>
<gene>
    <name evidence="2" type="ORF">HRI_004151600</name>
</gene>
<keyword evidence="3" id="KW-1185">Reference proteome</keyword>
<accession>A0A9W7MK01</accession>
<dbReference type="Proteomes" id="UP001165190">
    <property type="component" value="Unassembled WGS sequence"/>
</dbReference>
<evidence type="ECO:0000313" key="2">
    <source>
        <dbReference type="EMBL" id="GMJ04824.1"/>
    </source>
</evidence>
<dbReference type="GO" id="GO:0003824">
    <property type="term" value="F:catalytic activity"/>
    <property type="evidence" value="ECO:0007669"/>
    <property type="project" value="InterPro"/>
</dbReference>
<organism evidence="2 3">
    <name type="scientific">Hibiscus trionum</name>
    <name type="common">Flower of an hour</name>
    <dbReference type="NCBI Taxonomy" id="183268"/>
    <lineage>
        <taxon>Eukaryota</taxon>
        <taxon>Viridiplantae</taxon>
        <taxon>Streptophyta</taxon>
        <taxon>Embryophyta</taxon>
        <taxon>Tracheophyta</taxon>
        <taxon>Spermatophyta</taxon>
        <taxon>Magnoliopsida</taxon>
        <taxon>eudicotyledons</taxon>
        <taxon>Gunneridae</taxon>
        <taxon>Pentapetalae</taxon>
        <taxon>rosids</taxon>
        <taxon>malvids</taxon>
        <taxon>Malvales</taxon>
        <taxon>Malvaceae</taxon>
        <taxon>Malvoideae</taxon>
        <taxon>Hibiscus</taxon>
    </lineage>
</organism>
<name>A0A9W7MK01_HIBTR</name>
<dbReference type="SUPFAM" id="SSF56672">
    <property type="entry name" value="DNA/RNA polymerases"/>
    <property type="match status" value="1"/>
</dbReference>
<dbReference type="InterPro" id="IPR052343">
    <property type="entry name" value="Retrotransposon-Effector_Assoc"/>
</dbReference>
<dbReference type="OrthoDB" id="1938374at2759"/>
<dbReference type="InterPro" id="IPR036691">
    <property type="entry name" value="Endo/exonu/phosph_ase_sf"/>
</dbReference>
<dbReference type="InterPro" id="IPR043502">
    <property type="entry name" value="DNA/RNA_pol_sf"/>
</dbReference>
<evidence type="ECO:0000259" key="1">
    <source>
        <dbReference type="Pfam" id="PF14529"/>
    </source>
</evidence>
<dbReference type="Pfam" id="PF14529">
    <property type="entry name" value="Exo_endo_phos_2"/>
    <property type="match status" value="1"/>
</dbReference>
<comment type="caution">
    <text evidence="2">The sequence shown here is derived from an EMBL/GenBank/DDBJ whole genome shotgun (WGS) entry which is preliminary data.</text>
</comment>
<reference evidence="2" key="1">
    <citation type="submission" date="2023-05" db="EMBL/GenBank/DDBJ databases">
        <title>Genome and transcriptome analyses reveal genes involved in the formation of fine ridges on petal epidermal cells in Hibiscus trionum.</title>
        <authorList>
            <person name="Koshimizu S."/>
            <person name="Masuda S."/>
            <person name="Ishii T."/>
            <person name="Shirasu K."/>
            <person name="Hoshino A."/>
            <person name="Arita M."/>
        </authorList>
    </citation>
    <scope>NUCLEOTIDE SEQUENCE</scope>
    <source>
        <strain evidence="2">Hamamatsu line</strain>
    </source>
</reference>
<proteinExistence type="predicted"/>
<feature type="domain" description="Endonuclease/exonuclease/phosphatase" evidence="1">
    <location>
        <begin position="97"/>
        <end position="218"/>
    </location>
</feature>